<evidence type="ECO:0000313" key="4">
    <source>
        <dbReference type="EMBL" id="ADP71220.1"/>
    </source>
</evidence>
<feature type="compositionally biased region" description="Low complexity" evidence="1">
    <location>
        <begin position="18"/>
        <end position="32"/>
    </location>
</feature>
<evidence type="ECO:0000313" key="5">
    <source>
        <dbReference type="Proteomes" id="UP000001399"/>
    </source>
</evidence>
<feature type="compositionally biased region" description="Polar residues" evidence="1">
    <location>
        <begin position="186"/>
        <end position="195"/>
    </location>
</feature>
<dbReference type="HOGENOM" id="CLU_1325503_0_0_5"/>
<evidence type="ECO:0000259" key="3">
    <source>
        <dbReference type="Pfam" id="PF05239"/>
    </source>
</evidence>
<dbReference type="KEGG" id="rva:Rvan_1985"/>
<feature type="chain" id="PRO_5003171686" evidence="2">
    <location>
        <begin position="20"/>
        <end position="207"/>
    </location>
</feature>
<dbReference type="STRING" id="648757.Rvan_1985"/>
<dbReference type="RefSeq" id="WP_013419606.1">
    <property type="nucleotide sequence ID" value="NC_014664.1"/>
</dbReference>
<evidence type="ECO:0000256" key="2">
    <source>
        <dbReference type="SAM" id="SignalP"/>
    </source>
</evidence>
<dbReference type="Pfam" id="PF05239">
    <property type="entry name" value="PRC"/>
    <property type="match status" value="1"/>
</dbReference>
<accession>E3I1C9</accession>
<feature type="domain" description="PRC-barrel" evidence="3">
    <location>
        <begin position="109"/>
        <end position="178"/>
    </location>
</feature>
<dbReference type="InterPro" id="IPR027275">
    <property type="entry name" value="PRC-brl_dom"/>
</dbReference>
<feature type="compositionally biased region" description="Basic and acidic residues" evidence="1">
    <location>
        <begin position="85"/>
        <end position="99"/>
    </location>
</feature>
<dbReference type="InterPro" id="IPR011033">
    <property type="entry name" value="PRC_barrel-like_sf"/>
</dbReference>
<protein>
    <submittedName>
        <fullName evidence="4">PRC-barrel domain protein</fullName>
    </submittedName>
</protein>
<dbReference type="Proteomes" id="UP000001399">
    <property type="component" value="Chromosome"/>
</dbReference>
<feature type="signal peptide" evidence="2">
    <location>
        <begin position="1"/>
        <end position="19"/>
    </location>
</feature>
<feature type="compositionally biased region" description="Gly residues" evidence="1">
    <location>
        <begin position="196"/>
        <end position="207"/>
    </location>
</feature>
<keyword evidence="2" id="KW-0732">Signal</keyword>
<dbReference type="AlphaFoldDB" id="E3I1C9"/>
<proteinExistence type="predicted"/>
<evidence type="ECO:0000256" key="1">
    <source>
        <dbReference type="SAM" id="MobiDB-lite"/>
    </source>
</evidence>
<sequence length="207" mass="21650">MKCITTAAAVLLLATAAQAEQASPQVQQSSPPGNAGSSLGTRGPGDPGAMRAEESNRASRDRTAQTTQGQMGTQGTQGQKGTEGQMRDSDRMGSSERFRQTQGPDQWLVANLWNKNVYNSSGESIGNLNDLVIDKDGRIAAVVVGVGGFLGLGEKNVAVDYNHLKQNGGISPDRVTLNMSKEDLSNAPSFQRHGSSSGGIMGGNTSR</sequence>
<dbReference type="SUPFAM" id="SSF50346">
    <property type="entry name" value="PRC-barrel domain"/>
    <property type="match status" value="1"/>
</dbReference>
<feature type="region of interest" description="Disordered" evidence="1">
    <location>
        <begin position="185"/>
        <end position="207"/>
    </location>
</feature>
<feature type="region of interest" description="Disordered" evidence="1">
    <location>
        <begin position="18"/>
        <end position="103"/>
    </location>
</feature>
<feature type="compositionally biased region" description="Low complexity" evidence="1">
    <location>
        <begin position="64"/>
        <end position="84"/>
    </location>
</feature>
<reference evidence="5" key="1">
    <citation type="journal article" date="2011" name="J. Bacteriol.">
        <title>Genome sequences of eight morphologically diverse alphaproteobacteria.</title>
        <authorList>
            <consortium name="US DOE Joint Genome Institute"/>
            <person name="Brown P.J."/>
            <person name="Kysela D.T."/>
            <person name="Buechlein A."/>
            <person name="Hemmerich C."/>
            <person name="Brun Y.V."/>
        </authorList>
    </citation>
    <scope>NUCLEOTIDE SEQUENCE [LARGE SCALE GENOMIC DNA]</scope>
    <source>
        <strain evidence="5">ATCC 17100 / ATH 3.1.1 / DSM 162 / LMG 4299</strain>
    </source>
</reference>
<feature type="compositionally biased region" description="Basic and acidic residues" evidence="1">
    <location>
        <begin position="51"/>
        <end position="63"/>
    </location>
</feature>
<dbReference type="EMBL" id="CP002292">
    <property type="protein sequence ID" value="ADP71220.1"/>
    <property type="molecule type" value="Genomic_DNA"/>
</dbReference>
<name>E3I1C9_RHOVT</name>
<dbReference type="eggNOG" id="COG1873">
    <property type="taxonomic scope" value="Bacteria"/>
</dbReference>
<dbReference type="Gene3D" id="2.30.30.240">
    <property type="entry name" value="PRC-barrel domain"/>
    <property type="match status" value="1"/>
</dbReference>
<organism evidence="4 5">
    <name type="scientific">Rhodomicrobium vannielii (strain ATCC 17100 / DSM 162 / LMG 4299 / NCIMB 10020 / ATH 3.1.1)</name>
    <dbReference type="NCBI Taxonomy" id="648757"/>
    <lineage>
        <taxon>Bacteria</taxon>
        <taxon>Pseudomonadati</taxon>
        <taxon>Pseudomonadota</taxon>
        <taxon>Alphaproteobacteria</taxon>
        <taxon>Hyphomicrobiales</taxon>
        <taxon>Hyphomicrobiaceae</taxon>
        <taxon>Rhodomicrobium</taxon>
    </lineage>
</organism>
<keyword evidence="5" id="KW-1185">Reference proteome</keyword>
<gene>
    <name evidence="4" type="ordered locus">Rvan_1985</name>
</gene>
<dbReference type="PANTHER" id="PTHR36505:SF1">
    <property type="entry name" value="BLR1072 PROTEIN"/>
    <property type="match status" value="1"/>
</dbReference>
<dbReference type="PANTHER" id="PTHR36505">
    <property type="entry name" value="BLR1072 PROTEIN"/>
    <property type="match status" value="1"/>
</dbReference>